<protein>
    <submittedName>
        <fullName evidence="1">Uncharacterized protein</fullName>
    </submittedName>
</protein>
<name>A0A6J5RTH9_9CAUD</name>
<reference evidence="1" key="1">
    <citation type="submission" date="2020-05" db="EMBL/GenBank/DDBJ databases">
        <authorList>
            <person name="Chiriac C."/>
            <person name="Salcher M."/>
            <person name="Ghai R."/>
            <person name="Kavagutti S V."/>
        </authorList>
    </citation>
    <scope>NUCLEOTIDE SEQUENCE</scope>
</reference>
<evidence type="ECO:0000313" key="1">
    <source>
        <dbReference type="EMBL" id="CAB4196871.1"/>
    </source>
</evidence>
<dbReference type="EMBL" id="LR797252">
    <property type="protein sequence ID" value="CAB4196871.1"/>
    <property type="molecule type" value="Genomic_DNA"/>
</dbReference>
<sequence>MKKFISLVLFIMLSACMVGPSAPTSASIEQPKSAAMASVNADQPQGITMAASNNSQSNKIEQVLMSRKCCDDYNRVRCILGNWTPVGDPCFCYYQGWGHTC</sequence>
<dbReference type="PROSITE" id="PS51257">
    <property type="entry name" value="PROKAR_LIPOPROTEIN"/>
    <property type="match status" value="1"/>
</dbReference>
<proteinExistence type="predicted"/>
<accession>A0A6J5RTH9</accession>
<organism evidence="1">
    <name type="scientific">uncultured Caudovirales phage</name>
    <dbReference type="NCBI Taxonomy" id="2100421"/>
    <lineage>
        <taxon>Viruses</taxon>
        <taxon>Duplodnaviria</taxon>
        <taxon>Heunggongvirae</taxon>
        <taxon>Uroviricota</taxon>
        <taxon>Caudoviricetes</taxon>
        <taxon>Peduoviridae</taxon>
        <taxon>Maltschvirus</taxon>
        <taxon>Maltschvirus maltsch</taxon>
    </lineage>
</organism>
<gene>
    <name evidence="1" type="ORF">UFOVP1290_391</name>
</gene>